<name>A0ABP8KNA4_9MICO</name>
<dbReference type="Proteomes" id="UP001500945">
    <property type="component" value="Unassembled WGS sequence"/>
</dbReference>
<accession>A0ABP8KNA4</accession>
<evidence type="ECO:0000313" key="2">
    <source>
        <dbReference type="EMBL" id="GAA4410029.1"/>
    </source>
</evidence>
<dbReference type="InterPro" id="IPR021202">
    <property type="entry name" value="Rv3654c-like"/>
</dbReference>
<proteinExistence type="predicted"/>
<protein>
    <recommendedName>
        <fullName evidence="4">Secretion/DNA translocation related TadE-like protein</fullName>
    </recommendedName>
</protein>
<comment type="caution">
    <text evidence="2">The sequence shown here is derived from an EMBL/GenBank/DDBJ whole genome shotgun (WGS) entry which is preliminary data.</text>
</comment>
<dbReference type="NCBIfam" id="TIGR03816">
    <property type="entry name" value="tadE_like_DECH"/>
    <property type="match status" value="1"/>
</dbReference>
<evidence type="ECO:0000256" key="1">
    <source>
        <dbReference type="SAM" id="Phobius"/>
    </source>
</evidence>
<reference evidence="3" key="1">
    <citation type="journal article" date="2019" name="Int. J. Syst. Evol. Microbiol.">
        <title>The Global Catalogue of Microorganisms (GCM) 10K type strain sequencing project: providing services to taxonomists for standard genome sequencing and annotation.</title>
        <authorList>
            <consortium name="The Broad Institute Genomics Platform"/>
            <consortium name="The Broad Institute Genome Sequencing Center for Infectious Disease"/>
            <person name="Wu L."/>
            <person name="Ma J."/>
        </authorList>
    </citation>
    <scope>NUCLEOTIDE SEQUENCE [LARGE SCALE GENOMIC DNA]</scope>
    <source>
        <strain evidence="3">JCM 17809</strain>
    </source>
</reference>
<evidence type="ECO:0000313" key="3">
    <source>
        <dbReference type="Proteomes" id="UP001500945"/>
    </source>
</evidence>
<feature type="transmembrane region" description="Helical" evidence="1">
    <location>
        <begin position="20"/>
        <end position="45"/>
    </location>
</feature>
<keyword evidence="3" id="KW-1185">Reference proteome</keyword>
<sequence>MVPALGGGRTVGPGAEEGSATVLVVGAAAAVTVVLAGVLVVVGVVRDAHRAGAAADLAALAAAAPSLTGAGTDCGSAAAVAQANGAELTGCRPAHDGSVLVQVRVVLSPPAGWGWLPDAVVARARAGTVTEGVTDGG</sequence>
<gene>
    <name evidence="2" type="ORF">GCM10023168_29260</name>
</gene>
<keyword evidence="1" id="KW-1133">Transmembrane helix</keyword>
<organism evidence="2 3">
    <name type="scientific">Fodinibacter luteus</name>
    <dbReference type="NCBI Taxonomy" id="552064"/>
    <lineage>
        <taxon>Bacteria</taxon>
        <taxon>Bacillati</taxon>
        <taxon>Actinomycetota</taxon>
        <taxon>Actinomycetes</taxon>
        <taxon>Micrococcales</taxon>
        <taxon>Intrasporangiaceae</taxon>
        <taxon>Fodinibacter (ex Wang et al. 2009)</taxon>
    </lineage>
</organism>
<keyword evidence="1" id="KW-0472">Membrane</keyword>
<dbReference type="EMBL" id="BAABGM010000019">
    <property type="protein sequence ID" value="GAA4410029.1"/>
    <property type="molecule type" value="Genomic_DNA"/>
</dbReference>
<keyword evidence="1" id="KW-0812">Transmembrane</keyword>
<evidence type="ECO:0008006" key="4">
    <source>
        <dbReference type="Google" id="ProtNLM"/>
    </source>
</evidence>